<gene>
    <name evidence="4" type="ordered locus">Sfla_0956</name>
</gene>
<evidence type="ECO:0000313" key="5">
    <source>
        <dbReference type="Proteomes" id="UP000002066"/>
    </source>
</evidence>
<protein>
    <submittedName>
        <fullName evidence="4">Cold-shock DNA-binding domain protein</fullName>
    </submittedName>
</protein>
<dbReference type="PANTHER" id="PTHR11544">
    <property type="entry name" value="COLD SHOCK DOMAIN CONTAINING PROTEINS"/>
    <property type="match status" value="1"/>
</dbReference>
<dbReference type="PROSITE" id="PS51857">
    <property type="entry name" value="CSD_2"/>
    <property type="match status" value="1"/>
</dbReference>
<keyword evidence="2" id="KW-0963">Cytoplasm</keyword>
<evidence type="ECO:0000259" key="3">
    <source>
        <dbReference type="PROSITE" id="PS51857"/>
    </source>
</evidence>
<dbReference type="InterPro" id="IPR002059">
    <property type="entry name" value="CSP_DNA-bd"/>
</dbReference>
<keyword evidence="4" id="KW-0238">DNA-binding</keyword>
<reference evidence="4 5" key="1">
    <citation type="submission" date="2011-01" db="EMBL/GenBank/DDBJ databases">
        <title>Complete sequence of chromosome of Streptomyces flavogriseus ATCC 33331.</title>
        <authorList>
            <consortium name="US DOE Joint Genome Institute"/>
            <person name="Lucas S."/>
            <person name="Copeland A."/>
            <person name="Lapidus A."/>
            <person name="Cheng J.-F."/>
            <person name="Goodwin L."/>
            <person name="Pitluck S."/>
            <person name="Davenport K."/>
            <person name="Detter J.C."/>
            <person name="Han C."/>
            <person name="Tapia R."/>
            <person name="Land M."/>
            <person name="Hauser L."/>
            <person name="Kyrpides N."/>
            <person name="Ivanova N."/>
            <person name="Ovchinnikova G."/>
            <person name="Pagani I."/>
            <person name="Brumm P."/>
            <person name="Mead D."/>
            <person name="Woyke T."/>
        </authorList>
    </citation>
    <scope>NUCLEOTIDE SEQUENCE [LARGE SCALE GENOMIC DNA]</scope>
    <source>
        <strain evidence="5">ATCC 33331 / IAF-45CD</strain>
    </source>
</reference>
<dbReference type="AlphaFoldDB" id="A0A8D4BAN1"/>
<feature type="domain" description="CSD" evidence="3">
    <location>
        <begin position="1"/>
        <end position="66"/>
    </location>
</feature>
<dbReference type="InterPro" id="IPR011129">
    <property type="entry name" value="CSD"/>
</dbReference>
<proteinExistence type="predicted"/>
<dbReference type="PRINTS" id="PR00050">
    <property type="entry name" value="COLDSHOCK"/>
</dbReference>
<dbReference type="Gene3D" id="2.40.50.140">
    <property type="entry name" value="Nucleic acid-binding proteins"/>
    <property type="match status" value="1"/>
</dbReference>
<accession>A0A8D4BAN1</accession>
<dbReference type="Pfam" id="PF00313">
    <property type="entry name" value="CSD"/>
    <property type="match status" value="1"/>
</dbReference>
<dbReference type="SUPFAM" id="SSF50249">
    <property type="entry name" value="Nucleic acid-binding proteins"/>
    <property type="match status" value="1"/>
</dbReference>
<comment type="subcellular location">
    <subcellularLocation>
        <location evidence="1">Cytoplasm</location>
    </subcellularLocation>
</comment>
<evidence type="ECO:0000313" key="4">
    <source>
        <dbReference type="EMBL" id="ADW02412.1"/>
    </source>
</evidence>
<evidence type="ECO:0000256" key="2">
    <source>
        <dbReference type="ARBA" id="ARBA00022490"/>
    </source>
</evidence>
<dbReference type="GO" id="GO:0005737">
    <property type="term" value="C:cytoplasm"/>
    <property type="evidence" value="ECO:0007669"/>
    <property type="project" value="UniProtKB-SubCell"/>
</dbReference>
<dbReference type="PIRSF" id="PIRSF002599">
    <property type="entry name" value="Cold_shock_A"/>
    <property type="match status" value="1"/>
</dbReference>
<dbReference type="OrthoDB" id="771375at2"/>
<dbReference type="InterPro" id="IPR012340">
    <property type="entry name" value="NA-bd_OB-fold"/>
</dbReference>
<evidence type="ECO:0000256" key="1">
    <source>
        <dbReference type="ARBA" id="ARBA00004496"/>
    </source>
</evidence>
<dbReference type="InterPro" id="IPR012156">
    <property type="entry name" value="Cold_shock_CspA"/>
</dbReference>
<dbReference type="SMART" id="SM00357">
    <property type="entry name" value="CSP"/>
    <property type="match status" value="1"/>
</dbReference>
<name>A0A8D4BAN1_STRFA</name>
<dbReference type="InterPro" id="IPR050181">
    <property type="entry name" value="Cold_shock_domain"/>
</dbReference>
<dbReference type="EMBL" id="CP002475">
    <property type="protein sequence ID" value="ADW02412.1"/>
    <property type="molecule type" value="Genomic_DNA"/>
</dbReference>
<organism evidence="4 5">
    <name type="scientific">Streptomyces pratensis (strain ATCC 33331 / IAF-45CD)</name>
    <dbReference type="NCBI Taxonomy" id="591167"/>
    <lineage>
        <taxon>Bacteria</taxon>
        <taxon>Bacillati</taxon>
        <taxon>Actinomycetota</taxon>
        <taxon>Actinomycetes</taxon>
        <taxon>Kitasatosporales</taxon>
        <taxon>Streptomycetaceae</taxon>
        <taxon>Streptomyces</taxon>
    </lineage>
</organism>
<dbReference type="Proteomes" id="UP000002066">
    <property type="component" value="Chromosome"/>
</dbReference>
<sequence length="70" mass="7488">MAEGTVQVFSAEKGYGYIRPSTGGPEIIVHFSAIVEACPVGLVAGQTVSFDIVQRRRGPEAERVQISAPR</sequence>
<dbReference type="GO" id="GO:0003677">
    <property type="term" value="F:DNA binding"/>
    <property type="evidence" value="ECO:0007669"/>
    <property type="project" value="UniProtKB-KW"/>
</dbReference>
<dbReference type="KEGG" id="sfa:Sfla_0956"/>